<accession>A0A1M7NR16</accession>
<dbReference type="Proteomes" id="UP000184038">
    <property type="component" value="Unassembled WGS sequence"/>
</dbReference>
<evidence type="ECO:0000313" key="1">
    <source>
        <dbReference type="EMBL" id="SHN05884.1"/>
    </source>
</evidence>
<dbReference type="OrthoDB" id="2077214at2"/>
<reference evidence="1 2" key="1">
    <citation type="submission" date="2016-11" db="EMBL/GenBank/DDBJ databases">
        <authorList>
            <person name="Jaros S."/>
            <person name="Januszkiewicz K."/>
            <person name="Wedrychowicz H."/>
        </authorList>
    </citation>
    <scope>NUCLEOTIDE SEQUENCE [LARGE SCALE GENOMIC DNA]</scope>
    <source>
        <strain evidence="1 2">DSM 15930</strain>
    </source>
</reference>
<dbReference type="AlphaFoldDB" id="A0A1M7NR16"/>
<keyword evidence="2" id="KW-1185">Reference proteome</keyword>
<gene>
    <name evidence="1" type="ORF">SAMN02746066_04652</name>
</gene>
<name>A0A1M7NR16_9FIRM</name>
<organism evidence="1 2">
    <name type="scientific">Anaerosporobacter mobilis DSM 15930</name>
    <dbReference type="NCBI Taxonomy" id="1120996"/>
    <lineage>
        <taxon>Bacteria</taxon>
        <taxon>Bacillati</taxon>
        <taxon>Bacillota</taxon>
        <taxon>Clostridia</taxon>
        <taxon>Lachnospirales</taxon>
        <taxon>Lachnospiraceae</taxon>
        <taxon>Anaerosporobacter</taxon>
    </lineage>
</organism>
<dbReference type="EMBL" id="FRCP01000040">
    <property type="protein sequence ID" value="SHN05884.1"/>
    <property type="molecule type" value="Genomic_DNA"/>
</dbReference>
<sequence length="121" mass="14008">MSLTEKYEILIAFLGREIPEKEYIAKVWNQAILEEYQKSTVYINVAIDERLLACVDCTESERGFIITSVRNPIQSQDPELYYNSLGSILFKVRNILGDPYTLITVEQVNSSFFPYNLKTSR</sequence>
<protein>
    <submittedName>
        <fullName evidence="1">Uncharacterized protein</fullName>
    </submittedName>
</protein>
<proteinExistence type="predicted"/>
<dbReference type="RefSeq" id="WP_073291994.1">
    <property type="nucleotide sequence ID" value="NZ_FRCP01000040.1"/>
</dbReference>
<evidence type="ECO:0000313" key="2">
    <source>
        <dbReference type="Proteomes" id="UP000184038"/>
    </source>
</evidence>